<gene>
    <name evidence="1" type="ORF">Z169_05977</name>
</gene>
<feature type="non-terminal residue" evidence="1">
    <location>
        <position position="55"/>
    </location>
</feature>
<evidence type="ECO:0008006" key="3">
    <source>
        <dbReference type="Google" id="ProtNLM"/>
    </source>
</evidence>
<organism evidence="1 2">
    <name type="scientific">Egretta garzetta</name>
    <name type="common">Little egret</name>
    <dbReference type="NCBI Taxonomy" id="188379"/>
    <lineage>
        <taxon>Eukaryota</taxon>
        <taxon>Metazoa</taxon>
        <taxon>Chordata</taxon>
        <taxon>Craniata</taxon>
        <taxon>Vertebrata</taxon>
        <taxon>Euteleostomi</taxon>
        <taxon>Archelosauria</taxon>
        <taxon>Archosauria</taxon>
        <taxon>Dinosauria</taxon>
        <taxon>Saurischia</taxon>
        <taxon>Theropoda</taxon>
        <taxon>Coelurosauria</taxon>
        <taxon>Aves</taxon>
        <taxon>Neognathae</taxon>
        <taxon>Neoaves</taxon>
        <taxon>Aequornithes</taxon>
        <taxon>Pelecaniformes</taxon>
        <taxon>Ardeidae</taxon>
        <taxon>Egretta</taxon>
    </lineage>
</organism>
<accession>A0A091JLW0</accession>
<dbReference type="EMBL" id="KK502162">
    <property type="protein sequence ID" value="KFP20908.1"/>
    <property type="molecule type" value="Genomic_DNA"/>
</dbReference>
<reference evidence="1 2" key="1">
    <citation type="submission" date="2014-04" db="EMBL/GenBank/DDBJ databases">
        <title>Genome evolution of avian class.</title>
        <authorList>
            <person name="Zhang G."/>
            <person name="Li C."/>
        </authorList>
    </citation>
    <scope>NUCLEOTIDE SEQUENCE [LARGE SCALE GENOMIC DNA]</scope>
    <source>
        <strain evidence="1">BGI_Z169</strain>
    </source>
</reference>
<evidence type="ECO:0000313" key="2">
    <source>
        <dbReference type="Proteomes" id="UP000053119"/>
    </source>
</evidence>
<dbReference type="AlphaFoldDB" id="A0A091JLW0"/>
<dbReference type="Proteomes" id="UP000053119">
    <property type="component" value="Unassembled WGS sequence"/>
</dbReference>
<proteinExistence type="predicted"/>
<sequence length="55" mass="6495">NGFKLKQGRFRLDIRKKFFTMRVVKHWNRLPREVVEAPSLETLKARLDGALSNLI</sequence>
<name>A0A091JLW0_EGRGA</name>
<protein>
    <recommendedName>
        <fullName evidence="3">Nidogen G2 beta-barrel domain-containing protein</fullName>
    </recommendedName>
</protein>
<keyword evidence="2" id="KW-1185">Reference proteome</keyword>
<evidence type="ECO:0000313" key="1">
    <source>
        <dbReference type="EMBL" id="KFP20908.1"/>
    </source>
</evidence>
<feature type="non-terminal residue" evidence="1">
    <location>
        <position position="1"/>
    </location>
</feature>